<accession>A0A2A7SCW6</accession>
<comment type="caution">
    <text evidence="2">The sequence shown here is derived from an EMBL/GenBank/DDBJ whole genome shotgun (WGS) entry which is preliminary data.</text>
</comment>
<feature type="region of interest" description="Disordered" evidence="1">
    <location>
        <begin position="36"/>
        <end position="72"/>
    </location>
</feature>
<proteinExistence type="predicted"/>
<gene>
    <name evidence="2" type="ORF">CRM94_04155</name>
</gene>
<reference evidence="3" key="1">
    <citation type="submission" date="2017-09" db="EMBL/GenBank/DDBJ databases">
        <title>FDA dAtabase for Regulatory Grade micrObial Sequences (FDA-ARGOS): Supporting development and validation of Infectious Disease Dx tests.</title>
        <authorList>
            <person name="Minogue T."/>
            <person name="Wolcott M."/>
            <person name="Wasieloski L."/>
            <person name="Aguilar W."/>
            <person name="Moore D."/>
            <person name="Tallon L."/>
            <person name="Sadzewicz L."/>
            <person name="Ott S."/>
            <person name="Zhao X."/>
            <person name="Nagaraj S."/>
            <person name="Vavikolanu K."/>
            <person name="Aluvathingal J."/>
            <person name="Nadendla S."/>
            <person name="Sichtig H."/>
        </authorList>
    </citation>
    <scope>NUCLEOTIDE SEQUENCE [LARGE SCALE GENOMIC DNA]</scope>
    <source>
        <strain evidence="3">FDAARGOS_390</strain>
    </source>
</reference>
<protein>
    <submittedName>
        <fullName evidence="2">Uncharacterized protein</fullName>
    </submittedName>
</protein>
<dbReference type="Proteomes" id="UP000220629">
    <property type="component" value="Unassembled WGS sequence"/>
</dbReference>
<evidence type="ECO:0000256" key="1">
    <source>
        <dbReference type="SAM" id="MobiDB-lite"/>
    </source>
</evidence>
<organism evidence="2 3">
    <name type="scientific">Burkholderia gladioli</name>
    <name type="common">Pseudomonas marginata</name>
    <name type="synonym">Phytomonas marginata</name>
    <dbReference type="NCBI Taxonomy" id="28095"/>
    <lineage>
        <taxon>Bacteria</taxon>
        <taxon>Pseudomonadati</taxon>
        <taxon>Pseudomonadota</taxon>
        <taxon>Betaproteobacteria</taxon>
        <taxon>Burkholderiales</taxon>
        <taxon>Burkholderiaceae</taxon>
        <taxon>Burkholderia</taxon>
    </lineage>
</organism>
<dbReference type="AlphaFoldDB" id="A0A2A7SCW6"/>
<dbReference type="EMBL" id="PDDY01000001">
    <property type="protein sequence ID" value="PEH41421.1"/>
    <property type="molecule type" value="Genomic_DNA"/>
</dbReference>
<evidence type="ECO:0000313" key="3">
    <source>
        <dbReference type="Proteomes" id="UP000220629"/>
    </source>
</evidence>
<evidence type="ECO:0000313" key="2">
    <source>
        <dbReference type="EMBL" id="PEH41421.1"/>
    </source>
</evidence>
<name>A0A2A7SCW6_BURGA</name>
<sequence length="72" mass="7472">MRAALAIHAAAVPGLGRGAAASRAAFPAAHQCVSIGSHPGQDEAAPRPRRFRDPPFLVARDPLRASARPPRG</sequence>